<dbReference type="GO" id="GO:0055052">
    <property type="term" value="C:ATP-binding cassette (ABC) transporter complex, substrate-binding subunit-containing"/>
    <property type="evidence" value="ECO:0007669"/>
    <property type="project" value="TreeGrafter"/>
</dbReference>
<keyword evidence="5" id="KW-1003">Cell membrane</keyword>
<dbReference type="GO" id="GO:0042956">
    <property type="term" value="P:maltodextrin transmembrane transport"/>
    <property type="evidence" value="ECO:0007669"/>
    <property type="project" value="TreeGrafter"/>
</dbReference>
<reference evidence="6" key="1">
    <citation type="journal article" date="2021" name="PeerJ">
        <title>Extensive microbial diversity within the chicken gut microbiome revealed by metagenomics and culture.</title>
        <authorList>
            <person name="Gilroy R."/>
            <person name="Ravi A."/>
            <person name="Getino M."/>
            <person name="Pursley I."/>
            <person name="Horton D.L."/>
            <person name="Alikhan N.F."/>
            <person name="Baker D."/>
            <person name="Gharbi K."/>
            <person name="Hall N."/>
            <person name="Watson M."/>
            <person name="Adriaenssens E.M."/>
            <person name="Foster-Nyarko E."/>
            <person name="Jarju S."/>
            <person name="Secka A."/>
            <person name="Antonio M."/>
            <person name="Oren A."/>
            <person name="Chaudhuri R.R."/>
            <person name="La Ragione R."/>
            <person name="Hildebrand F."/>
            <person name="Pallen M.J."/>
        </authorList>
    </citation>
    <scope>NUCLEOTIDE SEQUENCE</scope>
    <source>
        <strain evidence="6">B5-657</strain>
    </source>
</reference>
<evidence type="ECO:0000256" key="3">
    <source>
        <dbReference type="ARBA" id="ARBA00022597"/>
    </source>
</evidence>
<keyword evidence="5" id="KW-0472">Membrane</keyword>
<evidence type="ECO:0000256" key="1">
    <source>
        <dbReference type="ARBA" id="ARBA00008520"/>
    </source>
</evidence>
<keyword evidence="2 5" id="KW-0813">Transport</keyword>
<feature type="signal peptide" evidence="5">
    <location>
        <begin position="1"/>
        <end position="22"/>
    </location>
</feature>
<dbReference type="AlphaFoldDB" id="A0A9E2KEG5"/>
<dbReference type="EMBL" id="JAHLFQ010000230">
    <property type="protein sequence ID" value="MBU3805032.1"/>
    <property type="molecule type" value="Genomic_DNA"/>
</dbReference>
<dbReference type="PRINTS" id="PR00181">
    <property type="entry name" value="MALTOSEBP"/>
</dbReference>
<dbReference type="PANTHER" id="PTHR30061:SF50">
    <property type="entry name" value="MALTOSE_MALTODEXTRIN-BINDING PERIPLASMIC PROTEIN"/>
    <property type="match status" value="1"/>
</dbReference>
<dbReference type="GO" id="GO:0015144">
    <property type="term" value="F:carbohydrate transmembrane transporter activity"/>
    <property type="evidence" value="ECO:0007669"/>
    <property type="project" value="InterPro"/>
</dbReference>
<reference evidence="6" key="2">
    <citation type="submission" date="2021-04" db="EMBL/GenBank/DDBJ databases">
        <authorList>
            <person name="Gilroy R."/>
        </authorList>
    </citation>
    <scope>NUCLEOTIDE SEQUENCE</scope>
    <source>
        <strain evidence="6">B5-657</strain>
    </source>
</reference>
<evidence type="ECO:0000256" key="2">
    <source>
        <dbReference type="ARBA" id="ARBA00022448"/>
    </source>
</evidence>
<feature type="chain" id="PRO_5039763201" description="Maltodextrin-binding protein" evidence="5">
    <location>
        <begin position="23"/>
        <end position="418"/>
    </location>
</feature>
<accession>A0A9E2KEG5</accession>
<dbReference type="PROSITE" id="PS51257">
    <property type="entry name" value="PROKAR_LIPOPROTEIN"/>
    <property type="match status" value="1"/>
</dbReference>
<dbReference type="SUPFAM" id="SSF53850">
    <property type="entry name" value="Periplasmic binding protein-like II"/>
    <property type="match status" value="1"/>
</dbReference>
<organism evidence="6 7">
    <name type="scientific">Candidatus Cellulosilyticum pullistercoris</name>
    <dbReference type="NCBI Taxonomy" id="2838521"/>
    <lineage>
        <taxon>Bacteria</taxon>
        <taxon>Bacillati</taxon>
        <taxon>Bacillota</taxon>
        <taxon>Clostridia</taxon>
        <taxon>Lachnospirales</taxon>
        <taxon>Cellulosilyticaceae</taxon>
        <taxon>Cellulosilyticum</taxon>
    </lineage>
</organism>
<gene>
    <name evidence="6" type="ORF">H9872_09795</name>
</gene>
<protein>
    <recommendedName>
        <fullName evidence="5">Maltodextrin-binding protein</fullName>
    </recommendedName>
</protein>
<dbReference type="Pfam" id="PF13416">
    <property type="entry name" value="SBP_bac_8"/>
    <property type="match status" value="1"/>
</dbReference>
<keyword evidence="3 5" id="KW-0762">Sugar transport</keyword>
<name>A0A9E2KEG5_9FIRM</name>
<dbReference type="InterPro" id="IPR006059">
    <property type="entry name" value="SBP"/>
</dbReference>
<comment type="similarity">
    <text evidence="1 5">Belongs to the bacterial solute-binding protein 1 family.</text>
</comment>
<evidence type="ECO:0000313" key="7">
    <source>
        <dbReference type="Proteomes" id="UP000824229"/>
    </source>
</evidence>
<proteinExistence type="inferred from homology"/>
<comment type="caution">
    <text evidence="6">The sequence shown here is derived from an EMBL/GenBank/DDBJ whole genome shotgun (WGS) entry which is preliminary data.</text>
</comment>
<evidence type="ECO:0000313" key="6">
    <source>
        <dbReference type="EMBL" id="MBU3805032.1"/>
    </source>
</evidence>
<dbReference type="CDD" id="cd13586">
    <property type="entry name" value="PBP2_Maltose_binding_like"/>
    <property type="match status" value="1"/>
</dbReference>
<dbReference type="GO" id="GO:0015768">
    <property type="term" value="P:maltose transport"/>
    <property type="evidence" value="ECO:0007669"/>
    <property type="project" value="TreeGrafter"/>
</dbReference>
<evidence type="ECO:0000256" key="4">
    <source>
        <dbReference type="ARBA" id="ARBA00022729"/>
    </source>
</evidence>
<comment type="subcellular location">
    <subcellularLocation>
        <location evidence="5">Cell membrane</location>
        <topology evidence="5">Lipid-anchor</topology>
    </subcellularLocation>
</comment>
<dbReference type="PANTHER" id="PTHR30061">
    <property type="entry name" value="MALTOSE-BINDING PERIPLASMIC PROTEIN"/>
    <property type="match status" value="1"/>
</dbReference>
<dbReference type="Proteomes" id="UP000824229">
    <property type="component" value="Unassembled WGS sequence"/>
</dbReference>
<dbReference type="Gene3D" id="3.40.190.10">
    <property type="entry name" value="Periplasmic binding protein-like II"/>
    <property type="match status" value="2"/>
</dbReference>
<keyword evidence="5" id="KW-0449">Lipoprotein</keyword>
<keyword evidence="4 5" id="KW-0732">Signal</keyword>
<evidence type="ECO:0000256" key="5">
    <source>
        <dbReference type="RuleBase" id="RU365005"/>
    </source>
</evidence>
<sequence>MKLKKVALLTVMCMVGAMGVGCGNNGEGVAASTEPSGNKSETEVNITSDPVTLTVWESTGGPDEFIKQAGEAFTKQYPNITIEYVNVELGDTTTQIALDGPAGVGPDVFAAPHDKLGELVSGGHILATKDADKVAQTALGACTSALTYDGKMYGYPVSAETYTLFYNKDLIDEAEVPTTWEDLKAFSEKFNAEHNNQYGFMMDVENGYYTIIFTTSEDNRLFGPDGTDTSNTNINSEASVEGMKFFQGLRSALDIPSADLTTAACDAAFSSGNVALYITGLWNVATFESAGLNFGVAPLPSLPGNDTPAASFSGTRAMFVSAYTDYPEESALFAEFLMSEEMQKLRFDLTGSLPAINCEVESPYIAGFLKQLDYAFPMPSIPQMNGFWDAMKAASANIWDGADVQTELDACNSTILAQ</sequence>
<dbReference type="InterPro" id="IPR006060">
    <property type="entry name" value="Maltose/Cyclodextrin-bd"/>
</dbReference>
<dbReference type="GO" id="GO:1901982">
    <property type="term" value="F:maltose binding"/>
    <property type="evidence" value="ECO:0007669"/>
    <property type="project" value="TreeGrafter"/>
</dbReference>